<keyword evidence="4" id="KW-1185">Reference proteome</keyword>
<comment type="caution">
    <text evidence="3">The sequence shown here is derived from an EMBL/GenBank/DDBJ whole genome shotgun (WGS) entry which is preliminary data.</text>
</comment>
<proteinExistence type="predicted"/>
<accession>A0A101TN11</accession>
<name>A0A101TN11_9ACTN</name>
<evidence type="ECO:0000259" key="2">
    <source>
        <dbReference type="PROSITE" id="PS50137"/>
    </source>
</evidence>
<evidence type="ECO:0000313" key="4">
    <source>
        <dbReference type="Proteomes" id="UP000053429"/>
    </source>
</evidence>
<dbReference type="SUPFAM" id="SSF54768">
    <property type="entry name" value="dsRNA-binding domain-like"/>
    <property type="match status" value="2"/>
</dbReference>
<dbReference type="GO" id="GO:0003723">
    <property type="term" value="F:RNA binding"/>
    <property type="evidence" value="ECO:0007669"/>
    <property type="project" value="UniProtKB-UniRule"/>
</dbReference>
<dbReference type="SMART" id="SM00358">
    <property type="entry name" value="DSRM"/>
    <property type="match status" value="2"/>
</dbReference>
<dbReference type="Pfam" id="PF00035">
    <property type="entry name" value="dsrm"/>
    <property type="match status" value="1"/>
</dbReference>
<dbReference type="Proteomes" id="UP000053429">
    <property type="component" value="Unassembled WGS sequence"/>
</dbReference>
<feature type="domain" description="DRBM" evidence="2">
    <location>
        <begin position="338"/>
        <end position="403"/>
    </location>
</feature>
<organism evidence="3 4">
    <name type="scientific">Streptomyces caeruleatus</name>
    <dbReference type="NCBI Taxonomy" id="661399"/>
    <lineage>
        <taxon>Bacteria</taxon>
        <taxon>Bacillati</taxon>
        <taxon>Actinomycetota</taxon>
        <taxon>Actinomycetes</taxon>
        <taxon>Kitasatosporales</taxon>
        <taxon>Streptomycetaceae</taxon>
        <taxon>Streptomyces</taxon>
    </lineage>
</organism>
<evidence type="ECO:0000256" key="1">
    <source>
        <dbReference type="PROSITE-ProRule" id="PRU00266"/>
    </source>
</evidence>
<dbReference type="STRING" id="661399.AQJ67_35615"/>
<sequence length="955" mass="102387">MNHWVGIVALRDAPSSVSTPLHRMATAVETAHRIRTYSLGTTRKVLHADLRDALRAVGRRYSLANDSARAAASFRAVRFFPDHTDAWRDLPWWLQQDLARELQASVPVQHSGTAVPVRRPARQQPTTAKPQLRAGITAATTSVVQRVGLEPMDVVRPPLTDPGAPFDAVDLGAALEADFAAAGLNLADDPVHARWLRIATLHTSYVYEDVHGPAGLLTPHTLNMLGSLGSAWLNLLVLDALAADPTVQDKDEGAQSARLAHHRKEAVRQLGAWAAAAGFAHLGRGEAQSKTASVAEMLALQVVGALFLIGAHEPARRLVAAKTRNAGRGSGAGAPQHDWLTLLQERPYVRGMKWSYDTEGPDHDRTFTATLRVDDGRTARATGGSKKAARQAAARAFLRRHDPAAAFAVPAPRRAPAPIGPSGYGIDEPGHARAIRDLRQGFGLPGTADPWLAQALTHKSWTYENAGVAERAHQRSNSLLAHTGSHVARALMAYERAHEAASRGLRPAPEEARIGSVSNAECSRLGEELRLTPGMLIGTGERHNLRADPGEGAAQAVLAVAWRQRGARLLTRRPHVLHTWLAALDQGFDPTTQLQNLCSRFGIRLHEPEFYVRGEDHAEERYCELVLTCGTQTIRWAGTPVTGSKTTAKQRAAQEILALLHAHASGTTRMWSTQERAVLRGVLSQQLRQAPHLPPKERLNCARGGDLGLDLLASADAEGFRAWAHRTATLVGALPPDTLDGLTLFYTQCLTQLRYGDDSLLRTALRRVAVGAADSATELAAAAALRSAAAEQPADLRGVLSSWWAGTTETAHVRLSDGTGQLGSLDLTAAEAGALREVLVWTAQAAGAVDRPMSVELTIIADRLYVLLGIDGVNVPKTCAALLPLLDEVAPSMRCTATEDSLLLHWRQPDGVGDLDETALAVAGLTALAAPLAAPADLTRQAQDASPYNAGRDTA</sequence>
<dbReference type="AlphaFoldDB" id="A0A101TN11"/>
<dbReference type="EMBL" id="LMWY01000049">
    <property type="protein sequence ID" value="KUN95332.1"/>
    <property type="molecule type" value="Genomic_DNA"/>
</dbReference>
<dbReference type="InterPro" id="IPR014720">
    <property type="entry name" value="dsRBD_dom"/>
</dbReference>
<evidence type="ECO:0000313" key="3">
    <source>
        <dbReference type="EMBL" id="KUN95332.1"/>
    </source>
</evidence>
<dbReference type="RefSeq" id="WP_062723567.1">
    <property type="nucleotide sequence ID" value="NZ_KQ948938.1"/>
</dbReference>
<dbReference type="OrthoDB" id="4567607at2"/>
<gene>
    <name evidence="3" type="ORF">AQJ67_35615</name>
</gene>
<reference evidence="3 4" key="1">
    <citation type="submission" date="2015-10" db="EMBL/GenBank/DDBJ databases">
        <title>Draft genome sequence of Streptomyces caeruleatus NRRL B-24802, type strain for the species Streptomyces caeruleatus.</title>
        <authorList>
            <person name="Ruckert C."/>
            <person name="Winkler A."/>
            <person name="Kalinowski J."/>
            <person name="Kampfer P."/>
            <person name="Glaeser S."/>
        </authorList>
    </citation>
    <scope>NUCLEOTIDE SEQUENCE [LARGE SCALE GENOMIC DNA]</scope>
    <source>
        <strain evidence="3 4">NRRL B-24802</strain>
    </source>
</reference>
<keyword evidence="1" id="KW-0694">RNA-binding</keyword>
<dbReference type="Gene3D" id="3.30.160.20">
    <property type="match status" value="2"/>
</dbReference>
<dbReference type="PROSITE" id="PS50137">
    <property type="entry name" value="DS_RBD"/>
    <property type="match status" value="1"/>
</dbReference>
<protein>
    <recommendedName>
        <fullName evidence="2">DRBM domain-containing protein</fullName>
    </recommendedName>
</protein>